<dbReference type="PROSITE" id="PS51257">
    <property type="entry name" value="PROKAR_LIPOPROTEIN"/>
    <property type="match status" value="1"/>
</dbReference>
<dbReference type="Gene3D" id="1.25.40.10">
    <property type="entry name" value="Tetratricopeptide repeat domain"/>
    <property type="match status" value="1"/>
</dbReference>
<protein>
    <recommendedName>
        <fullName evidence="6">Lipoprotein</fullName>
    </recommendedName>
</protein>
<feature type="chain" id="PRO_5045480885" description="Lipoprotein" evidence="3">
    <location>
        <begin position="25"/>
        <end position="283"/>
    </location>
</feature>
<evidence type="ECO:0008006" key="6">
    <source>
        <dbReference type="Google" id="ProtNLM"/>
    </source>
</evidence>
<dbReference type="InterPro" id="IPR011990">
    <property type="entry name" value="TPR-like_helical_dom_sf"/>
</dbReference>
<keyword evidence="2" id="KW-0175">Coiled coil</keyword>
<proteinExistence type="predicted"/>
<organism evidence="4 5">
    <name type="scientific">Zestomonas insulae</name>
    <dbReference type="NCBI Taxonomy" id="2809017"/>
    <lineage>
        <taxon>Bacteria</taxon>
        <taxon>Pseudomonadati</taxon>
        <taxon>Pseudomonadota</taxon>
        <taxon>Gammaproteobacteria</taxon>
        <taxon>Pseudomonadales</taxon>
        <taxon>Pseudomonadaceae</taxon>
        <taxon>Zestomonas</taxon>
    </lineage>
</organism>
<keyword evidence="1" id="KW-0802">TPR repeat</keyword>
<sequence length="283" mass="29848">MPSFTSRYLAIAAVSLLLAACQSAPQHSTAIPPDPMVVALSQLELTLNNGQLDDARRQLADVQARASNDTRVEYYQRRLADAYLQKGQAALQQGDLDSATQALGQARSLMPQAPALTTGLDSAIGQARSAEQQAAAARAQAAAQAKADADAAARLAQAQQLRAAAEQQAAALKASQAAAAATPSTPAAPRAQLIDPAAKTSVVALPMLDSQDNDALRALLDRVAADVVQYDCAVRIQVRQAKDYPWVASLLSARVKRLQPGYALRVAQDLKAEQAPRLLLSPR</sequence>
<dbReference type="EMBL" id="JAFEUP010000005">
    <property type="protein sequence ID" value="MBM7062599.1"/>
    <property type="molecule type" value="Genomic_DNA"/>
</dbReference>
<feature type="coiled-coil region" evidence="2">
    <location>
        <begin position="120"/>
        <end position="175"/>
    </location>
</feature>
<evidence type="ECO:0000256" key="2">
    <source>
        <dbReference type="SAM" id="Coils"/>
    </source>
</evidence>
<dbReference type="Proteomes" id="UP000717995">
    <property type="component" value="Unassembled WGS sequence"/>
</dbReference>
<evidence type="ECO:0000256" key="1">
    <source>
        <dbReference type="PROSITE-ProRule" id="PRU00339"/>
    </source>
</evidence>
<dbReference type="PROSITE" id="PS50005">
    <property type="entry name" value="TPR"/>
    <property type="match status" value="1"/>
</dbReference>
<name>A0ABS2IHR0_9GAMM</name>
<keyword evidence="5" id="KW-1185">Reference proteome</keyword>
<keyword evidence="3" id="KW-0732">Signal</keyword>
<feature type="repeat" description="TPR" evidence="1">
    <location>
        <begin position="80"/>
        <end position="113"/>
    </location>
</feature>
<feature type="signal peptide" evidence="3">
    <location>
        <begin position="1"/>
        <end position="24"/>
    </location>
</feature>
<accession>A0ABS2IHR0</accession>
<comment type="caution">
    <text evidence="4">The sequence shown here is derived from an EMBL/GenBank/DDBJ whole genome shotgun (WGS) entry which is preliminary data.</text>
</comment>
<evidence type="ECO:0000256" key="3">
    <source>
        <dbReference type="SAM" id="SignalP"/>
    </source>
</evidence>
<evidence type="ECO:0000313" key="5">
    <source>
        <dbReference type="Proteomes" id="UP000717995"/>
    </source>
</evidence>
<gene>
    <name evidence="4" type="ORF">JQX08_17940</name>
</gene>
<reference evidence="4 5" key="1">
    <citation type="submission" date="2021-02" db="EMBL/GenBank/DDBJ databases">
        <authorList>
            <person name="Lee D.-H."/>
        </authorList>
    </citation>
    <scope>NUCLEOTIDE SEQUENCE [LARGE SCALE GENOMIC DNA]</scope>
    <source>
        <strain evidence="4 5">UL073</strain>
    </source>
</reference>
<dbReference type="InterPro" id="IPR019734">
    <property type="entry name" value="TPR_rpt"/>
</dbReference>
<dbReference type="RefSeq" id="WP_205349777.1">
    <property type="nucleotide sequence ID" value="NZ_JAFEUP010000005.1"/>
</dbReference>
<evidence type="ECO:0000313" key="4">
    <source>
        <dbReference type="EMBL" id="MBM7062599.1"/>
    </source>
</evidence>